<dbReference type="InterPro" id="IPR005502">
    <property type="entry name" value="Ribosyl_crysJ1"/>
</dbReference>
<dbReference type="GO" id="GO:0046872">
    <property type="term" value="F:metal ion binding"/>
    <property type="evidence" value="ECO:0007669"/>
    <property type="project" value="UniProtKB-KW"/>
</dbReference>
<feature type="binding site" evidence="3">
    <location>
        <position position="258"/>
    </location>
    <ligand>
        <name>Mg(2+)</name>
        <dbReference type="ChEBI" id="CHEBI:18420"/>
        <label>1</label>
    </ligand>
</feature>
<keyword evidence="5" id="KW-1185">Reference proteome</keyword>
<feature type="binding site" evidence="3">
    <location>
        <position position="261"/>
    </location>
    <ligand>
        <name>Mg(2+)</name>
        <dbReference type="ChEBI" id="CHEBI:18420"/>
        <label>1</label>
    </ligand>
</feature>
<comment type="similarity">
    <text evidence="1">Belongs to the ADP-ribosylglycohydrolase family.</text>
</comment>
<evidence type="ECO:0000256" key="3">
    <source>
        <dbReference type="PIRSR" id="PIRSR605502-1"/>
    </source>
</evidence>
<keyword evidence="3" id="KW-0479">Metal-binding</keyword>
<keyword evidence="2" id="KW-0378">Hydrolase</keyword>
<evidence type="ECO:0000256" key="1">
    <source>
        <dbReference type="ARBA" id="ARBA00010702"/>
    </source>
</evidence>
<dbReference type="Proteomes" id="UP000070520">
    <property type="component" value="Unassembled WGS sequence"/>
</dbReference>
<dbReference type="AlphaFoldDB" id="A0A133V065"/>
<proteinExistence type="inferred from homology"/>
<reference evidence="4 5" key="1">
    <citation type="journal article" date="2016" name="Sci. Rep.">
        <title>Metabolic traits of an uncultured archaeal lineage -MSBL1- from brine pools of the Red Sea.</title>
        <authorList>
            <person name="Mwirichia R."/>
            <person name="Alam I."/>
            <person name="Rashid M."/>
            <person name="Vinu M."/>
            <person name="Ba-Alawi W."/>
            <person name="Anthony Kamau A."/>
            <person name="Kamanda Ngugi D."/>
            <person name="Goker M."/>
            <person name="Klenk H.P."/>
            <person name="Bajic V."/>
            <person name="Stingl U."/>
        </authorList>
    </citation>
    <scope>NUCLEOTIDE SEQUENCE [LARGE SCALE GENOMIC DNA]</scope>
    <source>
        <strain evidence="4">SCGC-AAA261C02</strain>
    </source>
</reference>
<dbReference type="EMBL" id="LHXW01000023">
    <property type="protein sequence ID" value="KXA99815.1"/>
    <property type="molecule type" value="Genomic_DNA"/>
</dbReference>
<feature type="binding site" evidence="3">
    <location>
        <position position="50"/>
    </location>
    <ligand>
        <name>Mg(2+)</name>
        <dbReference type="ChEBI" id="CHEBI:18420"/>
        <label>1</label>
    </ligand>
</feature>
<feature type="binding site" evidence="3">
    <location>
        <position position="48"/>
    </location>
    <ligand>
        <name>Mg(2+)</name>
        <dbReference type="ChEBI" id="CHEBI:18420"/>
        <label>1</label>
    </ligand>
</feature>
<dbReference type="SUPFAM" id="SSF101478">
    <property type="entry name" value="ADP-ribosylglycohydrolase"/>
    <property type="match status" value="1"/>
</dbReference>
<dbReference type="GO" id="GO:0016787">
    <property type="term" value="F:hydrolase activity"/>
    <property type="evidence" value="ECO:0007669"/>
    <property type="project" value="UniProtKB-KW"/>
</dbReference>
<evidence type="ECO:0000313" key="5">
    <source>
        <dbReference type="Proteomes" id="UP000070520"/>
    </source>
</evidence>
<dbReference type="Pfam" id="PF03747">
    <property type="entry name" value="ADP_ribosyl_GH"/>
    <property type="match status" value="1"/>
</dbReference>
<sequence length="305" mass="33508">MELQSKFRGALLGTAIGDSLGRRLEGTSKLRTSNVKDLVMSCSKLRYTDDTQMMIGVAESLVGRGEFDGKHMAQRFVENFDPLRGYGPGSTRVIHEIKRGETWNSPAKKLFGGSGSYGNGSSMRIAPIGLFYHDDFEQLYSIAKASSRITHTHELGVEGAALQACAVGLATNADPNVGLPVYDFVEKIQDFVKSEEYRRKLRVLEEFLKEGATNSEVVHELGNGIEAFNSVPTAIYSFLSNLESFESAVIYAIDLGGDTDTIGAMTGAISGAYHGSERISSKWKEKLEDRDRIIQLADKLFEIKT</sequence>
<evidence type="ECO:0000313" key="4">
    <source>
        <dbReference type="EMBL" id="KXA99815.1"/>
    </source>
</evidence>
<feature type="binding site" evidence="3">
    <location>
        <position position="49"/>
    </location>
    <ligand>
        <name>Mg(2+)</name>
        <dbReference type="ChEBI" id="CHEBI:18420"/>
        <label>1</label>
    </ligand>
</feature>
<comment type="cofactor">
    <cofactor evidence="3">
        <name>Mg(2+)</name>
        <dbReference type="ChEBI" id="CHEBI:18420"/>
    </cofactor>
    <text evidence="3">Binds 2 magnesium ions per subunit.</text>
</comment>
<organism evidence="4 5">
    <name type="scientific">candidate division MSBL1 archaeon SCGC-AAA261C02</name>
    <dbReference type="NCBI Taxonomy" id="1698272"/>
    <lineage>
        <taxon>Archaea</taxon>
        <taxon>Methanobacteriati</taxon>
        <taxon>Methanobacteriota</taxon>
        <taxon>candidate division MSBL1</taxon>
    </lineage>
</organism>
<keyword evidence="3" id="KW-0460">Magnesium</keyword>
<name>A0A133V065_9EURY</name>
<dbReference type="PANTHER" id="PTHR16222:SF24">
    <property type="entry name" value="ADP-RIBOSYLHYDROLASE ARH3"/>
    <property type="match status" value="1"/>
</dbReference>
<dbReference type="Gene3D" id="1.10.4080.10">
    <property type="entry name" value="ADP-ribosylation/Crystallin J1"/>
    <property type="match status" value="1"/>
</dbReference>
<evidence type="ECO:0000256" key="2">
    <source>
        <dbReference type="ARBA" id="ARBA00022801"/>
    </source>
</evidence>
<evidence type="ECO:0008006" key="6">
    <source>
        <dbReference type="Google" id="ProtNLM"/>
    </source>
</evidence>
<feature type="binding site" evidence="3">
    <location>
        <position position="260"/>
    </location>
    <ligand>
        <name>Mg(2+)</name>
        <dbReference type="ChEBI" id="CHEBI:18420"/>
        <label>1</label>
    </ligand>
</feature>
<dbReference type="InterPro" id="IPR050792">
    <property type="entry name" value="ADP-ribosylglycohydrolase"/>
</dbReference>
<dbReference type="InterPro" id="IPR036705">
    <property type="entry name" value="Ribosyl_crysJ1_sf"/>
</dbReference>
<comment type="caution">
    <text evidence="4">The sequence shown here is derived from an EMBL/GenBank/DDBJ whole genome shotgun (WGS) entry which is preliminary data.</text>
</comment>
<gene>
    <name evidence="4" type="ORF">AKJ42_02425</name>
</gene>
<dbReference type="PANTHER" id="PTHR16222">
    <property type="entry name" value="ADP-RIBOSYLGLYCOHYDROLASE"/>
    <property type="match status" value="1"/>
</dbReference>
<accession>A0A133V065</accession>
<protein>
    <recommendedName>
        <fullName evidence="6">ADP-ribosylglycohydrolase</fullName>
    </recommendedName>
</protein>